<keyword evidence="2" id="KW-1185">Reference proteome</keyword>
<reference evidence="1" key="1">
    <citation type="submission" date="2021-04" db="EMBL/GenBank/DDBJ databases">
        <authorList>
            <person name="Yoon J."/>
        </authorList>
    </citation>
    <scope>NUCLEOTIDE SEQUENCE</scope>
    <source>
        <strain evidence="1">KMU-90</strain>
    </source>
</reference>
<dbReference type="RefSeq" id="WP_212535059.1">
    <property type="nucleotide sequence ID" value="NZ_JAGTUU010000001.1"/>
</dbReference>
<gene>
    <name evidence="1" type="ORF">KB874_03045</name>
</gene>
<accession>A0A8J7W8V6</accession>
<dbReference type="EMBL" id="JAGTUU010000001">
    <property type="protein sequence ID" value="MBS0123100.1"/>
    <property type="molecule type" value="Genomic_DNA"/>
</dbReference>
<name>A0A8J7W8V6_9RHOB</name>
<dbReference type="Proteomes" id="UP000681356">
    <property type="component" value="Unassembled WGS sequence"/>
</dbReference>
<dbReference type="AlphaFoldDB" id="A0A8J7W8V6"/>
<comment type="caution">
    <text evidence="1">The sequence shown here is derived from an EMBL/GenBank/DDBJ whole genome shotgun (WGS) entry which is preliminary data.</text>
</comment>
<evidence type="ECO:0000313" key="1">
    <source>
        <dbReference type="EMBL" id="MBS0123100.1"/>
    </source>
</evidence>
<protein>
    <submittedName>
        <fullName evidence="1">Uncharacterized protein</fullName>
    </submittedName>
</protein>
<proteinExistence type="predicted"/>
<organism evidence="1 2">
    <name type="scientific">Thetidibacter halocola</name>
    <dbReference type="NCBI Taxonomy" id="2827239"/>
    <lineage>
        <taxon>Bacteria</taxon>
        <taxon>Pseudomonadati</taxon>
        <taxon>Pseudomonadota</taxon>
        <taxon>Alphaproteobacteria</taxon>
        <taxon>Rhodobacterales</taxon>
        <taxon>Roseobacteraceae</taxon>
        <taxon>Thetidibacter</taxon>
    </lineage>
</organism>
<evidence type="ECO:0000313" key="2">
    <source>
        <dbReference type="Proteomes" id="UP000681356"/>
    </source>
</evidence>
<sequence>MAQHLAGRSLWTCIEGEAVRRYLNALFFTVRAKGLSLTLPLNCDSPHERRDYRMTVLPRGQGRITVLLELMSRAPQDRLVPVADGPPVRCGICCAPQADHPGDGVQPPRSCIGTVEIVCCDCRGRALEQIAAIADRRGSTSGDWLV</sequence>